<dbReference type="KEGG" id="bph:Bphy_1924"/>
<sequence>MSENSKIEWTDHTFNPWEGCQKVGPGCDHCYAETRNARFAGGTAINWGPGAPRRRTSPANWRKPLHWNAVHGNFLYQHGRRQRVFCASLADVFDNAVDPAWRADLFALIKQTPNLDWLLLTKRIGNVPAMLAEIGITGLPWNVWLGATIVNRSEMLRDAEKLLTVEARVRFWSVEPMLGDLGDIPSELLPDWVICGGESGHGARPMHPDWARSLRDQCDAAGVQFLFKQWGEWMPADADDCDPGIDSRRLMWSDGAPYSEQDGQRAAALLAHVGKKAAGRLLDGRTRDGFPRDAA</sequence>
<dbReference type="Pfam" id="PF07505">
    <property type="entry name" value="DUF5131"/>
    <property type="match status" value="1"/>
</dbReference>
<name>B2JD47_PARP8</name>
<dbReference type="EMBL" id="CP001043">
    <property type="protein sequence ID" value="ACC71103.1"/>
    <property type="molecule type" value="Genomic_DNA"/>
</dbReference>
<protein>
    <submittedName>
        <fullName evidence="1">Gp37Gp68 family protein</fullName>
    </submittedName>
</protein>
<dbReference type="eggNOG" id="COG4422">
    <property type="taxonomic scope" value="Bacteria"/>
</dbReference>
<dbReference type="Proteomes" id="UP000001192">
    <property type="component" value="Chromosome 1"/>
</dbReference>
<dbReference type="RefSeq" id="WP_012401313.1">
    <property type="nucleotide sequence ID" value="NC_010622.1"/>
</dbReference>
<evidence type="ECO:0000313" key="1">
    <source>
        <dbReference type="EMBL" id="ACC71103.1"/>
    </source>
</evidence>
<keyword evidence="2" id="KW-1185">Reference proteome</keyword>
<organism evidence="1 2">
    <name type="scientific">Paraburkholderia phymatum (strain DSM 17167 / CIP 108236 / LMG 21445 / STM815)</name>
    <name type="common">Burkholderia phymatum</name>
    <dbReference type="NCBI Taxonomy" id="391038"/>
    <lineage>
        <taxon>Bacteria</taxon>
        <taxon>Pseudomonadati</taxon>
        <taxon>Pseudomonadota</taxon>
        <taxon>Betaproteobacteria</taxon>
        <taxon>Burkholderiales</taxon>
        <taxon>Burkholderiaceae</taxon>
        <taxon>Paraburkholderia</taxon>
    </lineage>
</organism>
<evidence type="ECO:0000313" key="2">
    <source>
        <dbReference type="Proteomes" id="UP000001192"/>
    </source>
</evidence>
<dbReference type="InterPro" id="IPR011101">
    <property type="entry name" value="DUF5131"/>
</dbReference>
<accession>B2JD47</accession>
<reference evidence="2" key="1">
    <citation type="journal article" date="2014" name="Stand. Genomic Sci.">
        <title>Complete genome sequence of Burkholderia phymatum STM815(T), a broad host range and efficient nitrogen-fixing symbiont of Mimosa species.</title>
        <authorList>
            <person name="Moulin L."/>
            <person name="Klonowska A."/>
            <person name="Caroline B."/>
            <person name="Booth K."/>
            <person name="Vriezen J.A."/>
            <person name="Melkonian R."/>
            <person name="James E.K."/>
            <person name="Young J.P."/>
            <person name="Bena G."/>
            <person name="Hauser L."/>
            <person name="Land M."/>
            <person name="Kyrpides N."/>
            <person name="Bruce D."/>
            <person name="Chain P."/>
            <person name="Copeland A."/>
            <person name="Pitluck S."/>
            <person name="Woyke T."/>
            <person name="Lizotte-Waniewski M."/>
            <person name="Bristow J."/>
            <person name="Riley M."/>
        </authorList>
    </citation>
    <scope>NUCLEOTIDE SEQUENCE [LARGE SCALE GENOMIC DNA]</scope>
    <source>
        <strain evidence="2">DSM 17167 / CIP 108236 / LMG 21445 / STM815</strain>
    </source>
</reference>
<gene>
    <name evidence="1" type="ordered locus">Bphy_1924</name>
</gene>
<proteinExistence type="predicted"/>
<dbReference type="AlphaFoldDB" id="B2JD47"/>
<dbReference type="HOGENOM" id="CLU_054184_0_0_4"/>
<dbReference type="STRING" id="391038.Bphy_1924"/>
<dbReference type="OrthoDB" id="9787478at2"/>